<evidence type="ECO:0000313" key="1">
    <source>
        <dbReference type="EMBL" id="OAD22063.1"/>
    </source>
</evidence>
<proteinExistence type="predicted"/>
<comment type="caution">
    <text evidence="1">The sequence shown here is derived from an EMBL/GenBank/DDBJ whole genome shotgun (WGS) entry which is preliminary data.</text>
</comment>
<sequence>MILQRVENFCLNFLGVIILLLLRKNKHHLSKTHVFRWQDINRLLPNLPKPFSLIPLNLCCRLILKAIKKKPRCLNWQHS</sequence>
<name>A0A176S1Y7_9GAMM</name>
<organism evidence="1 2">
    <name type="scientific">Candidatus Thiomargarita nelsonii</name>
    <dbReference type="NCBI Taxonomy" id="1003181"/>
    <lineage>
        <taxon>Bacteria</taxon>
        <taxon>Pseudomonadati</taxon>
        <taxon>Pseudomonadota</taxon>
        <taxon>Gammaproteobacteria</taxon>
        <taxon>Thiotrichales</taxon>
        <taxon>Thiotrichaceae</taxon>
        <taxon>Thiomargarita</taxon>
    </lineage>
</organism>
<evidence type="ECO:0000313" key="2">
    <source>
        <dbReference type="Proteomes" id="UP000076962"/>
    </source>
</evidence>
<keyword evidence="2" id="KW-1185">Reference proteome</keyword>
<protein>
    <submittedName>
        <fullName evidence="1">Uncharacterized protein</fullName>
    </submittedName>
</protein>
<dbReference type="AlphaFoldDB" id="A0A176S1Y7"/>
<reference evidence="1 2" key="1">
    <citation type="submission" date="2016-05" db="EMBL/GenBank/DDBJ databases">
        <title>Single-cell genome of chain-forming Candidatus Thiomargarita nelsonii and comparison to other large sulfur-oxidizing bacteria.</title>
        <authorList>
            <person name="Winkel M."/>
            <person name="Salman V."/>
            <person name="Woyke T."/>
            <person name="Schulz-Vogt H."/>
            <person name="Richter M."/>
            <person name="Flood B."/>
            <person name="Bailey J."/>
            <person name="Amann R."/>
            <person name="Mussmann M."/>
        </authorList>
    </citation>
    <scope>NUCLEOTIDE SEQUENCE [LARGE SCALE GENOMIC DNA]</scope>
    <source>
        <strain evidence="1 2">THI036</strain>
    </source>
</reference>
<dbReference type="EMBL" id="LUTY01001197">
    <property type="protein sequence ID" value="OAD22063.1"/>
    <property type="molecule type" value="Genomic_DNA"/>
</dbReference>
<dbReference type="Proteomes" id="UP000076962">
    <property type="component" value="Unassembled WGS sequence"/>
</dbReference>
<accession>A0A176S1Y7</accession>
<gene>
    <name evidence="1" type="ORF">THIOM_002153</name>
</gene>